<keyword evidence="3" id="KW-1185">Reference proteome</keyword>
<protein>
    <submittedName>
        <fullName evidence="2">Uncharacterized protein</fullName>
    </submittedName>
</protein>
<reference evidence="2 3" key="1">
    <citation type="submission" date="2018-03" db="EMBL/GenBank/DDBJ databases">
        <authorList>
            <person name="Keele B.F."/>
        </authorList>
    </citation>
    <scope>NUCLEOTIDE SEQUENCE [LARGE SCALE GENOMIC DNA]</scope>
    <source>
        <strain evidence="2 3">CeCT 8812</strain>
    </source>
</reference>
<dbReference type="Proteomes" id="UP000244932">
    <property type="component" value="Unassembled WGS sequence"/>
</dbReference>
<sequence>MTMSATRPGLRAGAALNNAAADQVRGMRRRIAVPSGGTPDDARTAPPGRAFCPPRGAGTVLTNSGEPT</sequence>
<proteinExistence type="predicted"/>
<feature type="region of interest" description="Disordered" evidence="1">
    <location>
        <begin position="32"/>
        <end position="68"/>
    </location>
</feature>
<dbReference type="EMBL" id="OMKW01000002">
    <property type="protein sequence ID" value="SPF29563.1"/>
    <property type="molecule type" value="Genomic_DNA"/>
</dbReference>
<evidence type="ECO:0000256" key="1">
    <source>
        <dbReference type="SAM" id="MobiDB-lite"/>
    </source>
</evidence>
<accession>A0A2R8ABG9</accession>
<dbReference type="AlphaFoldDB" id="A0A2R8ABG9"/>
<gene>
    <name evidence="2" type="ORF">POI8812_01875</name>
</gene>
<name>A0A2R8ABG9_9RHOB</name>
<evidence type="ECO:0000313" key="2">
    <source>
        <dbReference type="EMBL" id="SPF29563.1"/>
    </source>
</evidence>
<evidence type="ECO:0000313" key="3">
    <source>
        <dbReference type="Proteomes" id="UP000244932"/>
    </source>
</evidence>
<organism evidence="2 3">
    <name type="scientific">Pontivivens insulae</name>
    <dbReference type="NCBI Taxonomy" id="1639689"/>
    <lineage>
        <taxon>Bacteria</taxon>
        <taxon>Pseudomonadati</taxon>
        <taxon>Pseudomonadota</taxon>
        <taxon>Alphaproteobacteria</taxon>
        <taxon>Rhodobacterales</taxon>
        <taxon>Paracoccaceae</taxon>
        <taxon>Pontivivens</taxon>
    </lineage>
</organism>